<evidence type="ECO:0000256" key="2">
    <source>
        <dbReference type="ARBA" id="ARBA00023239"/>
    </source>
</evidence>
<accession>A0ABV9M0C9</accession>
<keyword evidence="4" id="KW-1185">Reference proteome</keyword>
<dbReference type="InterPro" id="IPR006840">
    <property type="entry name" value="ChaC"/>
</dbReference>
<name>A0ABV9M0C9_9ALTE</name>
<sequence>MTYDTQTLNSGRHKLDEFEELWVFGYGSLIYKVDFPYLDKSPAHIKGYERRMWQGSSDHRGTPSSPGRVATLTPSGNTLCFGMAYRVTPDVFEHLDHREKNGYLREEIDITLATGSTVRGLVYMATPDNEAFLGDASTEELARHIYESEGPSGENKDYVYDLAEALRKHGEHDEHIFAIEQALLEIEALK</sequence>
<dbReference type="InterPro" id="IPR036568">
    <property type="entry name" value="GGCT-like_sf"/>
</dbReference>
<dbReference type="RefSeq" id="WP_382409314.1">
    <property type="nucleotide sequence ID" value="NZ_JBHSGU010000005.1"/>
</dbReference>
<reference evidence="4" key="1">
    <citation type="journal article" date="2019" name="Int. J. Syst. Evol. Microbiol.">
        <title>The Global Catalogue of Microorganisms (GCM) 10K type strain sequencing project: providing services to taxonomists for standard genome sequencing and annotation.</title>
        <authorList>
            <consortium name="The Broad Institute Genomics Platform"/>
            <consortium name="The Broad Institute Genome Sequencing Center for Infectious Disease"/>
            <person name="Wu L."/>
            <person name="Ma J."/>
        </authorList>
    </citation>
    <scope>NUCLEOTIDE SEQUENCE [LARGE SCALE GENOMIC DNA]</scope>
    <source>
        <strain evidence="4">KACC 12507</strain>
    </source>
</reference>
<dbReference type="PANTHER" id="PTHR12192">
    <property type="entry name" value="CATION TRANSPORT PROTEIN CHAC-RELATED"/>
    <property type="match status" value="1"/>
</dbReference>
<dbReference type="InterPro" id="IPR013024">
    <property type="entry name" value="GGCT-like"/>
</dbReference>
<dbReference type="Gene3D" id="3.10.490.10">
    <property type="entry name" value="Gamma-glutamyl cyclotransferase-like"/>
    <property type="match status" value="1"/>
</dbReference>
<dbReference type="EC" id="4.3.2.7" evidence="1"/>
<dbReference type="Proteomes" id="UP001595897">
    <property type="component" value="Unassembled WGS sequence"/>
</dbReference>
<dbReference type="SUPFAM" id="SSF110857">
    <property type="entry name" value="Gamma-glutamyl cyclotransferase-like"/>
    <property type="match status" value="1"/>
</dbReference>
<dbReference type="PANTHER" id="PTHR12192:SF2">
    <property type="entry name" value="GLUTATHIONE-SPECIFIC GAMMA-GLUTAMYLCYCLOTRANSFERASE 2"/>
    <property type="match status" value="1"/>
</dbReference>
<organism evidence="3 4">
    <name type="scientific">Glaciecola siphonariae</name>
    <dbReference type="NCBI Taxonomy" id="521012"/>
    <lineage>
        <taxon>Bacteria</taxon>
        <taxon>Pseudomonadati</taxon>
        <taxon>Pseudomonadota</taxon>
        <taxon>Gammaproteobacteria</taxon>
        <taxon>Alteromonadales</taxon>
        <taxon>Alteromonadaceae</taxon>
        <taxon>Glaciecola</taxon>
    </lineage>
</organism>
<evidence type="ECO:0000313" key="4">
    <source>
        <dbReference type="Proteomes" id="UP001595897"/>
    </source>
</evidence>
<dbReference type="EMBL" id="JBHSGU010000005">
    <property type="protein sequence ID" value="MFC4701148.1"/>
    <property type="molecule type" value="Genomic_DNA"/>
</dbReference>
<keyword evidence="2" id="KW-0456">Lyase</keyword>
<dbReference type="Pfam" id="PF04752">
    <property type="entry name" value="ChaC"/>
    <property type="match status" value="1"/>
</dbReference>
<protein>
    <recommendedName>
        <fullName evidence="1">glutathione-specific gamma-glutamylcyclotransferase</fullName>
        <ecNumber evidence="1">4.3.2.7</ecNumber>
    </recommendedName>
</protein>
<evidence type="ECO:0000313" key="3">
    <source>
        <dbReference type="EMBL" id="MFC4701148.1"/>
    </source>
</evidence>
<dbReference type="CDD" id="cd06661">
    <property type="entry name" value="GGCT_like"/>
    <property type="match status" value="1"/>
</dbReference>
<comment type="caution">
    <text evidence="3">The sequence shown here is derived from an EMBL/GenBank/DDBJ whole genome shotgun (WGS) entry which is preliminary data.</text>
</comment>
<evidence type="ECO:0000256" key="1">
    <source>
        <dbReference type="ARBA" id="ARBA00012344"/>
    </source>
</evidence>
<proteinExistence type="predicted"/>
<gene>
    <name evidence="3" type="ORF">ACFO4O_13320</name>
</gene>